<dbReference type="PANTHER" id="PTHR33144">
    <property type="entry name" value="OS10G0409366 PROTEIN-RELATED"/>
    <property type="match status" value="1"/>
</dbReference>
<gene>
    <name evidence="2" type="primary">LOC109114905</name>
</gene>
<name>A0A1U8Q5H6_NELNU</name>
<accession>A0A1U8Q5H6</accession>
<dbReference type="KEGG" id="nnu:109114905"/>
<dbReference type="OrthoDB" id="772075at2759"/>
<proteinExistence type="predicted"/>
<dbReference type="PANTHER" id="PTHR33144:SF45">
    <property type="entry name" value="TRANSPOSASE TNP1_EN_SPM-LIKE DOMAIN-CONTAINING PROTEIN"/>
    <property type="match status" value="1"/>
</dbReference>
<evidence type="ECO:0000313" key="1">
    <source>
        <dbReference type="Proteomes" id="UP000189703"/>
    </source>
</evidence>
<dbReference type="GeneID" id="109114905"/>
<dbReference type="InParanoid" id="A0A1U8Q5H6"/>
<keyword evidence="1" id="KW-1185">Reference proteome</keyword>
<organism evidence="1 2">
    <name type="scientific">Nelumbo nucifera</name>
    <name type="common">Sacred lotus</name>
    <dbReference type="NCBI Taxonomy" id="4432"/>
    <lineage>
        <taxon>Eukaryota</taxon>
        <taxon>Viridiplantae</taxon>
        <taxon>Streptophyta</taxon>
        <taxon>Embryophyta</taxon>
        <taxon>Tracheophyta</taxon>
        <taxon>Spermatophyta</taxon>
        <taxon>Magnoliopsida</taxon>
        <taxon>Proteales</taxon>
        <taxon>Nelumbonaceae</taxon>
        <taxon>Nelumbo</taxon>
    </lineage>
</organism>
<dbReference type="AlphaFoldDB" id="A0A1U8Q5H6"/>
<reference evidence="2" key="1">
    <citation type="submission" date="2025-08" db="UniProtKB">
        <authorList>
            <consortium name="RefSeq"/>
        </authorList>
    </citation>
    <scope>IDENTIFICATION</scope>
</reference>
<sequence length="227" mass="26492">MNDNERISVSFNKRGQPEDGKLSQFIGTIARNGNIVPVDVWIDKFDVLDDRKEWCLKDLNAKWKQWKCILYPDFYKPEVPIAEQLTPPMDRVVKEQWVNLLQMWQSEKIKTFSKVNKSSRALKKINHCVGTKRRSKFMIQSKGREYDASAYNQLFRCNEDNFSPSFRNEDTVCCCSNNLKSRIRVFLPGKSGSLSLEPLKSWKAPPHKAHSLRVGQRRLNVQKVQLE</sequence>
<evidence type="ECO:0000313" key="2">
    <source>
        <dbReference type="RefSeq" id="XP_019053852.1"/>
    </source>
</evidence>
<dbReference type="STRING" id="4432.A0A1U8Q5H6"/>
<dbReference type="RefSeq" id="XP_019053852.1">
    <property type="nucleotide sequence ID" value="XM_019198307.1"/>
</dbReference>
<protein>
    <submittedName>
        <fullName evidence="2">Uncharacterized protein LOC109114905</fullName>
    </submittedName>
</protein>
<dbReference type="Proteomes" id="UP000189703">
    <property type="component" value="Unplaced"/>
</dbReference>